<evidence type="ECO:0000256" key="9">
    <source>
        <dbReference type="ARBA" id="ARBA00023136"/>
    </source>
</evidence>
<keyword evidence="7" id="KW-0677">Repeat</keyword>
<reference evidence="18" key="1">
    <citation type="submission" date="2025-08" db="UniProtKB">
        <authorList>
            <consortium name="Ensembl"/>
        </authorList>
    </citation>
    <scope>IDENTIFICATION</scope>
</reference>
<evidence type="ECO:0000256" key="7">
    <source>
        <dbReference type="ARBA" id="ARBA00022737"/>
    </source>
</evidence>
<keyword evidence="9 16" id="KW-0472">Membrane</keyword>
<feature type="disulfide bond" evidence="14">
    <location>
        <begin position="350"/>
        <end position="365"/>
    </location>
</feature>
<dbReference type="PRINTS" id="PR00261">
    <property type="entry name" value="LDLRECEPTOR"/>
</dbReference>
<feature type="disulfide bond" evidence="14">
    <location>
        <begin position="389"/>
        <end position="404"/>
    </location>
</feature>
<dbReference type="InterPro" id="IPR001881">
    <property type="entry name" value="EGF-like_Ca-bd_dom"/>
</dbReference>
<dbReference type="SUPFAM" id="SSF57196">
    <property type="entry name" value="EGF/Laminin"/>
    <property type="match status" value="3"/>
</dbReference>
<evidence type="ECO:0000256" key="13">
    <source>
        <dbReference type="PROSITE-ProRule" id="PRU00076"/>
    </source>
</evidence>
<name>A0A3B3QJP4_9TELE</name>
<dbReference type="InterPro" id="IPR018097">
    <property type="entry name" value="EGF_Ca-bd_CS"/>
</dbReference>
<feature type="transmembrane region" description="Helical" evidence="16">
    <location>
        <begin position="1559"/>
        <end position="1582"/>
    </location>
</feature>
<evidence type="ECO:0000313" key="19">
    <source>
        <dbReference type="Proteomes" id="UP000261540"/>
    </source>
</evidence>
<keyword evidence="10 13" id="KW-1015">Disulfide bond</keyword>
<keyword evidence="19" id="KW-1185">Reference proteome</keyword>
<accession>A0A3B3QJP4</accession>
<dbReference type="PROSITE" id="PS00010">
    <property type="entry name" value="ASX_HYDROXYL"/>
    <property type="match status" value="1"/>
</dbReference>
<evidence type="ECO:0000256" key="16">
    <source>
        <dbReference type="SAM" id="Phobius"/>
    </source>
</evidence>
<dbReference type="Gene3D" id="4.10.400.10">
    <property type="entry name" value="Low-density Lipoprotein Receptor"/>
    <property type="match status" value="17"/>
</dbReference>
<feature type="disulfide bond" evidence="14">
    <location>
        <begin position="291"/>
        <end position="306"/>
    </location>
</feature>
<feature type="repeat" description="LDL-receptor class B" evidence="15">
    <location>
        <begin position="899"/>
        <end position="946"/>
    </location>
</feature>
<feature type="disulfide bond" evidence="14">
    <location>
        <begin position="213"/>
        <end position="228"/>
    </location>
</feature>
<dbReference type="InterPro" id="IPR051221">
    <property type="entry name" value="LDLR-related"/>
</dbReference>
<dbReference type="InterPro" id="IPR000033">
    <property type="entry name" value="LDLR_classB_rpt"/>
</dbReference>
<dbReference type="Gene3D" id="4.10.1220.10">
    <property type="entry name" value="EGF-type module"/>
    <property type="match status" value="1"/>
</dbReference>
<dbReference type="FunFam" id="2.120.10.30:FF:000241">
    <property type="entry name" value="Low-density lipoprotein receptor-related protein 6"/>
    <property type="match status" value="1"/>
</dbReference>
<dbReference type="SMART" id="SM00135">
    <property type="entry name" value="LY"/>
    <property type="match status" value="8"/>
</dbReference>
<dbReference type="SUPFAM" id="SSF63825">
    <property type="entry name" value="YWTD domain"/>
    <property type="match status" value="2"/>
</dbReference>
<dbReference type="InterPro" id="IPR049883">
    <property type="entry name" value="NOTCH1_EGF-like"/>
</dbReference>
<dbReference type="InterPro" id="IPR000152">
    <property type="entry name" value="EGF-type_Asp/Asn_hydroxyl_site"/>
</dbReference>
<dbReference type="Gene3D" id="2.120.10.30">
    <property type="entry name" value="TolB, C-terminal domain"/>
    <property type="match status" value="2"/>
</dbReference>
<comment type="subcellular location">
    <subcellularLocation>
        <location evidence="2">Endomembrane system</location>
    </subcellularLocation>
    <subcellularLocation>
        <location evidence="1">Membrane</location>
        <topology evidence="1">Single-pass membrane protein</topology>
    </subcellularLocation>
</comment>
<dbReference type="PROSITE" id="PS51120">
    <property type="entry name" value="LDLRB"/>
    <property type="match status" value="2"/>
</dbReference>
<dbReference type="SMART" id="SM00179">
    <property type="entry name" value="EGF_CA"/>
    <property type="match status" value="1"/>
</dbReference>
<feature type="disulfide bond" evidence="14">
    <location>
        <begin position="582"/>
        <end position="600"/>
    </location>
</feature>
<evidence type="ECO:0000256" key="11">
    <source>
        <dbReference type="ARBA" id="ARBA00023170"/>
    </source>
</evidence>
<evidence type="ECO:0000256" key="12">
    <source>
        <dbReference type="ARBA" id="ARBA00023180"/>
    </source>
</evidence>
<feature type="disulfide bond" evidence="14">
    <location>
        <begin position="575"/>
        <end position="587"/>
    </location>
</feature>
<feature type="disulfide bond" evidence="14">
    <location>
        <begin position="555"/>
        <end position="570"/>
    </location>
</feature>
<evidence type="ECO:0000256" key="10">
    <source>
        <dbReference type="ARBA" id="ARBA00023157"/>
    </source>
</evidence>
<dbReference type="GeneTree" id="ENSGT00940000162544"/>
<feature type="disulfide bond" evidence="14">
    <location>
        <begin position="123"/>
        <end position="138"/>
    </location>
</feature>
<proteinExistence type="predicted"/>
<evidence type="ECO:0000256" key="15">
    <source>
        <dbReference type="PROSITE-ProRule" id="PRU00461"/>
    </source>
</evidence>
<evidence type="ECO:0000256" key="2">
    <source>
        <dbReference type="ARBA" id="ARBA00004308"/>
    </source>
</evidence>
<dbReference type="FunFam" id="2.10.25.10:FF:000010">
    <property type="entry name" value="Pro-epidermal growth factor"/>
    <property type="match status" value="1"/>
</dbReference>
<dbReference type="GO" id="GO:0012505">
    <property type="term" value="C:endomembrane system"/>
    <property type="evidence" value="ECO:0007669"/>
    <property type="project" value="UniProtKB-SubCell"/>
</dbReference>
<feature type="disulfide bond" evidence="14">
    <location>
        <begin position="615"/>
        <end position="627"/>
    </location>
</feature>
<dbReference type="GO" id="GO:0016324">
    <property type="term" value="C:apical plasma membrane"/>
    <property type="evidence" value="ECO:0007669"/>
    <property type="project" value="TreeGrafter"/>
</dbReference>
<dbReference type="PANTHER" id="PTHR22722">
    <property type="entry name" value="LOW-DENSITY LIPOPROTEIN RECEPTOR-RELATED PROTEIN 2-RELATED"/>
    <property type="match status" value="1"/>
</dbReference>
<feature type="disulfide bond" evidence="14">
    <location>
        <begin position="676"/>
        <end position="691"/>
    </location>
</feature>
<sequence>MVCCHTHTGQFQCAHGKKCIDMEQVCDGVAQCQDRSDELECWKPSKSCAHRCDNKTRCVPESFRCDGEKDCLDGTDELGCGLNTHPTWVPVPTLATTEKVPSCKSPSVFCQGTLLCVTPNQLCDGNLDCPDGSDEEFCLKACKDQADFLCKDRRKCVSMALVCDGHIHCYDGSDEVGCPTAEVGVPRVTPLKCWFGSQLCQDGSACVLYIHLCDGQLDCKDGSDEDGCPVQCHTGQFQCAHGKKCIDMGQVCDGVAQCQDRSDELECWKPSKSCVYRCDNQTRCVPESFRCDGEKDCLDGTDELGCESMDSVTLLAQYSDSVTTAVPTSCTSPSVLCQETSLCLSPKQICDGKLDCPDGSDEKVCIEQCPDTEFSCQDGQTCILKTLVCDGHADCPDGSDENRCLGRPPCIQYCDRGTRCLTSRQYCDGVADCQDGSDEMNCSIKADSVPEKKTRQCRVGFRSCRDGSACVLNSHLCDGQLDCEDGSDEDGCPVQCRTGQFQCAHGKKCIDMGQVCDGVAQCQDRSDESDCWKPSKSCAHRCDNKTRCVPESFRCDGEKDCLDGTDELGCGVEDCSHRTFRCRSGQCVSEGMRCDGYADCRDHSDEEGCPKPPLCSSNQRCPNSHECLPKEWICDGDEDCEDGADEANCKAYPVKCGAFQWMCASKTQCIPMSWRCDGVKDCSDGSDEAECGQKCYPYQFACGTGECLDLALVCNGVNNCLDGSDEGKTCLTDTCSGPSRPPCTDICYSTPQGTRCGCKPGFQLQSDGLSCTDVNECQQNSPICGHTCLNTRGSYLCLCYPGYSLEPDRHRCKAKDEPVLLVSCRSELLLIGLRSGNVEVLLSSKTPIFSVDYDWKEDKVFWVGLEEESIRWMSLDQQIKGFFIKGVKPECIAVDWIGRNLYWIDGVASQILAVQLDGNAKKRQDCAVVLDEDLQQPQSLALHPTMGLMFWSEFGAAPQIERSGMDGSERKVVVSSGVSWPGSLAVDMLEKRIYWTDEKLKCIGSATLDGENIKILQLTETPSPLSVGVFNELMIWSDAKRQTVQMAHKLTGKNRKVVLKQSHQPFELKVMHALQQVSVPTPCSKLHCSHLCLLGSGPKGVCRCPVGLLLAADGATCTAPEDSAFLMLLSPKTVTQIPLQGMQRPPGRMAWPEHTALSLPDASDAALLDLVLADRTLYLADAGHATVDVFKMDKERLLPRSPAVRLPAGDSVTSLAVDWITLSLYWSSSQQPRIHVTSAQNRHTITLLADNLEAPSAITLHPPAGWLCFADLGLPGSRRQPQIECAFMDGRNRTLTWGKAVTPTSLTFSPQGSELYWADVGLGVISSIQINGTRYKEHKTGGGLIMSFACSDNMLFWVTVNDTAEVWYSDGIQPKLLWFEVETDVIALKVYSRSSQKGNNYCTFGNGGCRQLCLPFPRGRTCRCTQDHAVDCEPGPRCPPGTQPCRDGYKCLPRVKFCDGILDCMDHSDEESCSRDDASSSFKRLDTESWVTEHPPGLFTSPAQPTRENDALRELDSQSCDAELCHGHGHCVYLTGETRCYCISGYGGPFCENKLGGSAAVLVTLGVVAVLVGVFGVALFIYKKRSAWFIRILRVGKSSEKENLMSSIEARLAYSQCFSNDLYDPDEDLAISD</sequence>
<keyword evidence="5 16" id="KW-0812">Transmembrane</keyword>
<protein>
    <submittedName>
        <fullName evidence="18">Si:dkey-88l16.3</fullName>
    </submittedName>
</protein>
<dbReference type="InterPro" id="IPR000742">
    <property type="entry name" value="EGF"/>
</dbReference>
<keyword evidence="3 13" id="KW-0245">EGF-like domain</keyword>
<evidence type="ECO:0000256" key="5">
    <source>
        <dbReference type="ARBA" id="ARBA00022692"/>
    </source>
</evidence>
<dbReference type="InterPro" id="IPR036055">
    <property type="entry name" value="LDL_receptor-like_sf"/>
</dbReference>
<keyword evidence="12" id="KW-0325">Glycoprotein</keyword>
<feature type="disulfide bond" evidence="14">
    <location>
        <begin position="1458"/>
        <end position="1473"/>
    </location>
</feature>
<evidence type="ECO:0000256" key="6">
    <source>
        <dbReference type="ARBA" id="ARBA00022729"/>
    </source>
</evidence>
<dbReference type="Gene3D" id="2.10.25.10">
    <property type="entry name" value="Laminin"/>
    <property type="match status" value="2"/>
</dbReference>
<feature type="disulfide bond" evidence="14">
    <location>
        <begin position="65"/>
        <end position="80"/>
    </location>
</feature>
<reference evidence="18" key="2">
    <citation type="submission" date="2025-09" db="UniProtKB">
        <authorList>
            <consortium name="Ensembl"/>
        </authorList>
    </citation>
    <scope>IDENTIFICATION</scope>
</reference>
<feature type="domain" description="EGF-like" evidence="17">
    <location>
        <begin position="1516"/>
        <end position="1552"/>
    </location>
</feature>
<keyword evidence="6" id="KW-0732">Signal</keyword>
<feature type="disulfide bond" evidence="14">
    <location>
        <begin position="695"/>
        <end position="707"/>
    </location>
</feature>
<dbReference type="FunFam" id="4.10.400.10:FF:000045">
    <property type="entry name" value="Low-density lipoprotein receptor-related protein 2"/>
    <property type="match status" value="1"/>
</dbReference>
<feature type="domain" description="EGF-like" evidence="17">
    <location>
        <begin position="773"/>
        <end position="813"/>
    </location>
</feature>
<dbReference type="PROSITE" id="PS01187">
    <property type="entry name" value="EGF_CA"/>
    <property type="match status" value="1"/>
</dbReference>
<dbReference type="Pfam" id="PF00058">
    <property type="entry name" value="Ldl_recept_b"/>
    <property type="match status" value="1"/>
</dbReference>
<dbReference type="GO" id="GO:0043235">
    <property type="term" value="C:receptor complex"/>
    <property type="evidence" value="ECO:0007669"/>
    <property type="project" value="TreeGrafter"/>
</dbReference>
<feature type="disulfide bond" evidence="14">
    <location>
        <begin position="26"/>
        <end position="41"/>
    </location>
</feature>
<keyword evidence="4" id="KW-0254">Endocytosis</keyword>
<feature type="disulfide bond" evidence="14">
    <location>
        <begin position="702"/>
        <end position="720"/>
    </location>
</feature>
<dbReference type="Pfam" id="PF00057">
    <property type="entry name" value="Ldl_recept_a"/>
    <property type="match status" value="18"/>
</dbReference>
<dbReference type="Pfam" id="PF07645">
    <property type="entry name" value="EGF_CA"/>
    <property type="match status" value="1"/>
</dbReference>
<feature type="disulfide bond" evidence="14">
    <location>
        <begin position="594"/>
        <end position="609"/>
    </location>
</feature>
<feature type="repeat" description="LDL-receptor class B" evidence="15">
    <location>
        <begin position="947"/>
        <end position="990"/>
    </location>
</feature>
<evidence type="ECO:0000256" key="14">
    <source>
        <dbReference type="PROSITE-ProRule" id="PRU00124"/>
    </source>
</evidence>
<dbReference type="PROSITE" id="PS50026">
    <property type="entry name" value="EGF_3"/>
    <property type="match status" value="2"/>
</dbReference>
<dbReference type="PROSITE" id="PS50068">
    <property type="entry name" value="LDLRA_2"/>
    <property type="match status" value="18"/>
</dbReference>
<dbReference type="PROSITE" id="PS01209">
    <property type="entry name" value="LDLRA_1"/>
    <property type="match status" value="8"/>
</dbReference>
<dbReference type="InterPro" id="IPR002172">
    <property type="entry name" value="LDrepeatLR_classA_rpt"/>
</dbReference>
<dbReference type="CDD" id="cd00054">
    <property type="entry name" value="EGF_CA"/>
    <property type="match status" value="1"/>
</dbReference>
<dbReference type="SUPFAM" id="SSF57424">
    <property type="entry name" value="LDL receptor-like module"/>
    <property type="match status" value="18"/>
</dbReference>
<dbReference type="Proteomes" id="UP000261540">
    <property type="component" value="Unplaced"/>
</dbReference>
<evidence type="ECO:0000256" key="1">
    <source>
        <dbReference type="ARBA" id="ARBA00004167"/>
    </source>
</evidence>
<dbReference type="PROSITE" id="PS01186">
    <property type="entry name" value="EGF_2"/>
    <property type="match status" value="2"/>
</dbReference>
<feature type="disulfide bond" evidence="14">
    <location>
        <begin position="163"/>
        <end position="178"/>
    </location>
</feature>
<dbReference type="CDD" id="cd00112">
    <property type="entry name" value="LDLa"/>
    <property type="match status" value="18"/>
</dbReference>
<dbReference type="GO" id="GO:0006898">
    <property type="term" value="P:receptor-mediated endocytosis"/>
    <property type="evidence" value="ECO:0007669"/>
    <property type="project" value="TreeGrafter"/>
</dbReference>
<feature type="disulfide bond" evidence="14">
    <location>
        <begin position="477"/>
        <end position="492"/>
    </location>
</feature>
<dbReference type="Ensembl" id="ENSPKIT00000030356.1">
    <property type="protein sequence ID" value="ENSPKIP00000006333.1"/>
    <property type="gene ID" value="ENSPKIG00000022640.1"/>
</dbReference>
<evidence type="ECO:0000256" key="4">
    <source>
        <dbReference type="ARBA" id="ARBA00022583"/>
    </source>
</evidence>
<evidence type="ECO:0000259" key="17">
    <source>
        <dbReference type="PROSITE" id="PS50026"/>
    </source>
</evidence>
<dbReference type="GO" id="GO:0005509">
    <property type="term" value="F:calcium ion binding"/>
    <property type="evidence" value="ECO:0007669"/>
    <property type="project" value="InterPro"/>
</dbReference>
<keyword evidence="11" id="KW-0675">Receptor</keyword>
<dbReference type="InterPro" id="IPR023415">
    <property type="entry name" value="LDLR_class-A_CS"/>
</dbReference>
<evidence type="ECO:0000313" key="18">
    <source>
        <dbReference type="Ensembl" id="ENSPKIP00000006333.1"/>
    </source>
</evidence>
<organism evidence="18 19">
    <name type="scientific">Paramormyrops kingsleyae</name>
    <dbReference type="NCBI Taxonomy" id="1676925"/>
    <lineage>
        <taxon>Eukaryota</taxon>
        <taxon>Metazoa</taxon>
        <taxon>Chordata</taxon>
        <taxon>Craniata</taxon>
        <taxon>Vertebrata</taxon>
        <taxon>Euteleostomi</taxon>
        <taxon>Actinopterygii</taxon>
        <taxon>Neopterygii</taxon>
        <taxon>Teleostei</taxon>
        <taxon>Osteoglossocephala</taxon>
        <taxon>Osteoglossomorpha</taxon>
        <taxon>Osteoglossiformes</taxon>
        <taxon>Mormyridae</taxon>
        <taxon>Paramormyrops</taxon>
    </lineage>
</organism>
<evidence type="ECO:0000256" key="8">
    <source>
        <dbReference type="ARBA" id="ARBA00022989"/>
    </source>
</evidence>
<dbReference type="SMART" id="SM00192">
    <property type="entry name" value="LDLa"/>
    <property type="match status" value="18"/>
</dbReference>
<dbReference type="InterPro" id="IPR011042">
    <property type="entry name" value="6-blade_b-propeller_TolB-like"/>
</dbReference>
<feature type="disulfide bond" evidence="13">
    <location>
        <begin position="1542"/>
        <end position="1551"/>
    </location>
</feature>
<comment type="caution">
    <text evidence="13">Lacks conserved residue(s) required for the propagation of feature annotation.</text>
</comment>
<dbReference type="PANTHER" id="PTHR22722:SF12">
    <property type="entry name" value="EGF-LIKE DOMAIN-CONTAINING PROTEIN"/>
    <property type="match status" value="1"/>
</dbReference>
<dbReference type="GO" id="GO:0042562">
    <property type="term" value="F:hormone binding"/>
    <property type="evidence" value="ECO:0007669"/>
    <property type="project" value="TreeGrafter"/>
</dbReference>
<dbReference type="PROSITE" id="PS00022">
    <property type="entry name" value="EGF_1"/>
    <property type="match status" value="1"/>
</dbReference>
<feature type="disulfide bond" evidence="14">
    <location>
        <begin position="252"/>
        <end position="267"/>
    </location>
</feature>
<evidence type="ECO:0000256" key="3">
    <source>
        <dbReference type="ARBA" id="ARBA00022536"/>
    </source>
</evidence>
<dbReference type="SMART" id="SM00181">
    <property type="entry name" value="EGF"/>
    <property type="match status" value="7"/>
</dbReference>
<feature type="disulfide bond" evidence="14">
    <location>
        <begin position="634"/>
        <end position="649"/>
    </location>
</feature>
<keyword evidence="8 16" id="KW-1133">Transmembrane helix</keyword>
<feature type="disulfide bond" evidence="14">
    <location>
        <begin position="516"/>
        <end position="531"/>
    </location>
</feature>
<feature type="disulfide bond" evidence="14">
    <location>
        <begin position="427"/>
        <end position="442"/>
    </location>
</feature>